<sequence>MSIDAFYLASNDMLDYEVALNLTKYLKYDDSVESWTAGRSAMATIRTHVGRDVNIALNYYMNDLIGQHYRNVGWDDRTNGSDASDVDQKLTFQALVLDTACDYAVYDCLQTAAKMYAGSASAHDKTLYLQSLTSNRNLEFIKILLDKASDELFVKSEDYFHFLLNITLNTSDGNIDIIAVFSKGRKWVMDFLETYPVMTADNPYLNKTIDTLERNIDWINKNEILVIEWITNQCPIEVCVWLYARLDPRVIPVHYDLRLQVDTTGDTFNGSVEIIVIDDTGSGVEYLVLHSAGNLTITGVTVYITGTGGGGGDHPVPVKQTFYYQPLDYFVIQLAERSAPDTTGYRLVLRFESPLLPDPNSGLYKTTYELSSGRPESAAVTQLWPENARKMFPCFDDLAFKATFNITLIYQAHYNVTLTNMPALDSRVDSPTPGWTTTQYQRSVPMATYLVAILISKFSCHNTGAIRLCARSGLEDKLGYAMNVTKATLPVFEQYMGSEYQLPKIDLVAVPGFSGGMENWGLIVFGKRELLWTAAEDTTASMMTVNMFISHELAHMWFGNLVTCGQWSDLWLNEGIASFIQNVATNSTQSQWHYWELYANNTIATAMKEDSQEGSVPVIQPAQRFADLKFSVPIYYTKGSVVIRMLESAMGRERFRDGIRGYLKQYSYQTVVTDNLWQSLNKTFPKSYDTNIVELMDTWTTKPGFPYINITRDAHNPHIVTVTQESTLWTIPLTYYSSADYGNNYQTQTINISVNGLIKFNVDFNGMYIVNYPPDDWDKWTAALAANEDTIVHKLTPNDRSDLILSAFYLAKADKLSAIKPLEMTRYLLNETHFTPWAVFNTEFADIRRRTSLTAYRSHLNKYMRSLTAKQYHRLMGWDDGMGTAIDRLLRRLIIEMSCENGYELCLKDSYQAFKKWMSGQPVTPNLATYMLSYGIRYSDKYEDYDYYRYLSALSQTKSITLLNELLAKVMSDPSVPVNHFVSLVSDMSSTADSRPIVENFLNLYPNTGLSNTSRANGLNEIQANIDWIKQSGDTIGQWFATNIN</sequence>
<dbReference type="AlphaFoldDB" id="A0A7R9Q2B9"/>
<dbReference type="FunFam" id="1.10.390.10:FF:000013">
    <property type="entry name" value="Aminopeptidase N"/>
    <property type="match status" value="1"/>
</dbReference>
<dbReference type="GO" id="GO:0008270">
    <property type="term" value="F:zinc ion binding"/>
    <property type="evidence" value="ECO:0007669"/>
    <property type="project" value="InterPro"/>
</dbReference>
<dbReference type="Proteomes" id="UP000759131">
    <property type="component" value="Unassembled WGS sequence"/>
</dbReference>
<feature type="domain" description="Peptidase M1 membrane alanine aminopeptidase" evidence="12">
    <location>
        <begin position="480"/>
        <end position="699"/>
    </location>
</feature>
<comment type="cofactor">
    <cofactor evidence="10">
        <name>Zn(2+)</name>
        <dbReference type="ChEBI" id="CHEBI:29105"/>
    </cofactor>
    <text evidence="10">Binds 1 zinc ion per subunit.</text>
</comment>
<dbReference type="GO" id="GO:0005737">
    <property type="term" value="C:cytoplasm"/>
    <property type="evidence" value="ECO:0007669"/>
    <property type="project" value="TreeGrafter"/>
</dbReference>
<dbReference type="GO" id="GO:0005615">
    <property type="term" value="C:extracellular space"/>
    <property type="evidence" value="ECO:0007669"/>
    <property type="project" value="TreeGrafter"/>
</dbReference>
<organism evidence="15">
    <name type="scientific">Medioppia subpectinata</name>
    <dbReference type="NCBI Taxonomy" id="1979941"/>
    <lineage>
        <taxon>Eukaryota</taxon>
        <taxon>Metazoa</taxon>
        <taxon>Ecdysozoa</taxon>
        <taxon>Arthropoda</taxon>
        <taxon>Chelicerata</taxon>
        <taxon>Arachnida</taxon>
        <taxon>Acari</taxon>
        <taxon>Acariformes</taxon>
        <taxon>Sarcoptiformes</taxon>
        <taxon>Oribatida</taxon>
        <taxon>Brachypylina</taxon>
        <taxon>Oppioidea</taxon>
        <taxon>Oppiidae</taxon>
        <taxon>Medioppia</taxon>
    </lineage>
</organism>
<dbReference type="PRINTS" id="PR00756">
    <property type="entry name" value="ALADIPTASE"/>
</dbReference>
<proteinExistence type="inferred from homology"/>
<keyword evidence="16" id="KW-1185">Reference proteome</keyword>
<keyword evidence="5 10" id="KW-0479">Metal-binding</keyword>
<feature type="domain" description="ERAP1-like C-terminal" evidence="13">
    <location>
        <begin position="4"/>
        <end position="130"/>
    </location>
</feature>
<dbReference type="GO" id="GO:0005886">
    <property type="term" value="C:plasma membrane"/>
    <property type="evidence" value="ECO:0007669"/>
    <property type="project" value="UniProtKB-SubCell"/>
</dbReference>
<keyword evidence="4" id="KW-0645">Protease</keyword>
<evidence type="ECO:0000256" key="7">
    <source>
        <dbReference type="ARBA" id="ARBA00022833"/>
    </source>
</evidence>
<dbReference type="EMBL" id="CAJPIZ010007296">
    <property type="protein sequence ID" value="CAG2110203.1"/>
    <property type="molecule type" value="Genomic_DNA"/>
</dbReference>
<accession>A0A7R9Q2B9</accession>
<feature type="domain" description="ERAP1-like C-terminal" evidence="13">
    <location>
        <begin position="757"/>
        <end position="1002"/>
    </location>
</feature>
<dbReference type="GO" id="GO:0070006">
    <property type="term" value="F:metalloaminopeptidase activity"/>
    <property type="evidence" value="ECO:0007669"/>
    <property type="project" value="TreeGrafter"/>
</dbReference>
<evidence type="ECO:0000313" key="16">
    <source>
        <dbReference type="Proteomes" id="UP000759131"/>
    </source>
</evidence>
<evidence type="ECO:0000256" key="1">
    <source>
        <dbReference type="ARBA" id="ARBA00004609"/>
    </source>
</evidence>
<dbReference type="Pfam" id="PF17900">
    <property type="entry name" value="Peptidase_M1_N"/>
    <property type="match status" value="1"/>
</dbReference>
<dbReference type="InterPro" id="IPR042097">
    <property type="entry name" value="Aminopeptidase_N-like_N_sf"/>
</dbReference>
<reference evidence="15" key="1">
    <citation type="submission" date="2020-11" db="EMBL/GenBank/DDBJ databases">
        <authorList>
            <person name="Tran Van P."/>
        </authorList>
    </citation>
    <scope>NUCLEOTIDE SEQUENCE</scope>
</reference>
<dbReference type="OrthoDB" id="510539at2759"/>
<evidence type="ECO:0008006" key="17">
    <source>
        <dbReference type="Google" id="ProtNLM"/>
    </source>
</evidence>
<dbReference type="SUPFAM" id="SSF63737">
    <property type="entry name" value="Leukotriene A4 hydrolase N-terminal domain"/>
    <property type="match status" value="1"/>
</dbReference>
<name>A0A7R9Q2B9_9ACAR</name>
<comment type="subcellular location">
    <subcellularLocation>
        <location evidence="1">Cell membrane</location>
        <topology evidence="1">Lipid-anchor</topology>
        <topology evidence="1">GPI-anchor</topology>
    </subcellularLocation>
</comment>
<dbReference type="GO" id="GO:0006508">
    <property type="term" value="P:proteolysis"/>
    <property type="evidence" value="ECO:0007669"/>
    <property type="project" value="UniProtKB-KW"/>
</dbReference>
<evidence type="ECO:0000256" key="10">
    <source>
        <dbReference type="PIRSR" id="PIRSR634016-3"/>
    </source>
</evidence>
<evidence type="ECO:0000256" key="3">
    <source>
        <dbReference type="ARBA" id="ARBA00022438"/>
    </source>
</evidence>
<feature type="domain" description="Aminopeptidase N-like N-terminal" evidence="14">
    <location>
        <begin position="252"/>
        <end position="450"/>
    </location>
</feature>
<evidence type="ECO:0000256" key="11">
    <source>
        <dbReference type="PIRSR" id="PIRSR634016-4"/>
    </source>
</evidence>
<keyword evidence="8" id="KW-0482">Metalloprotease</keyword>
<protein>
    <recommendedName>
        <fullName evidence="17">Aminopeptidase</fullName>
    </recommendedName>
</protein>
<dbReference type="InterPro" id="IPR001930">
    <property type="entry name" value="Peptidase_M1"/>
</dbReference>
<evidence type="ECO:0000313" key="15">
    <source>
        <dbReference type="EMBL" id="CAD7629773.1"/>
    </source>
</evidence>
<feature type="active site" description="Proton acceptor" evidence="9">
    <location>
        <position position="552"/>
    </location>
</feature>
<feature type="binding site" evidence="10">
    <location>
        <position position="574"/>
    </location>
    <ligand>
        <name>Zn(2+)</name>
        <dbReference type="ChEBI" id="CHEBI:29105"/>
        <note>catalytic</note>
    </ligand>
</feature>
<dbReference type="GO" id="GO:0042277">
    <property type="term" value="F:peptide binding"/>
    <property type="evidence" value="ECO:0007669"/>
    <property type="project" value="TreeGrafter"/>
</dbReference>
<dbReference type="InterPro" id="IPR034016">
    <property type="entry name" value="M1_APN-typ"/>
</dbReference>
<dbReference type="InterPro" id="IPR024571">
    <property type="entry name" value="ERAP1-like_C_dom"/>
</dbReference>
<dbReference type="PANTHER" id="PTHR11533">
    <property type="entry name" value="PROTEASE M1 ZINC METALLOPROTEASE"/>
    <property type="match status" value="1"/>
</dbReference>
<dbReference type="Gene3D" id="2.60.40.1730">
    <property type="entry name" value="tricorn interacting facor f3 domain"/>
    <property type="match status" value="1"/>
</dbReference>
<feature type="binding site" evidence="10">
    <location>
        <position position="551"/>
    </location>
    <ligand>
        <name>Zn(2+)</name>
        <dbReference type="ChEBI" id="CHEBI:29105"/>
        <note>catalytic</note>
    </ligand>
</feature>
<dbReference type="Pfam" id="PF11838">
    <property type="entry name" value="ERAP1_C"/>
    <property type="match status" value="2"/>
</dbReference>
<evidence type="ECO:0000259" key="12">
    <source>
        <dbReference type="Pfam" id="PF01433"/>
    </source>
</evidence>
<dbReference type="InterPro" id="IPR050344">
    <property type="entry name" value="Peptidase_M1_aminopeptidases"/>
</dbReference>
<evidence type="ECO:0000256" key="6">
    <source>
        <dbReference type="ARBA" id="ARBA00022801"/>
    </source>
</evidence>
<evidence type="ECO:0000256" key="4">
    <source>
        <dbReference type="ARBA" id="ARBA00022670"/>
    </source>
</evidence>
<keyword evidence="3" id="KW-0031">Aminopeptidase</keyword>
<dbReference type="GO" id="GO:0043171">
    <property type="term" value="P:peptide catabolic process"/>
    <property type="evidence" value="ECO:0007669"/>
    <property type="project" value="TreeGrafter"/>
</dbReference>
<keyword evidence="7 10" id="KW-0862">Zinc</keyword>
<evidence type="ECO:0000256" key="9">
    <source>
        <dbReference type="PIRSR" id="PIRSR634016-1"/>
    </source>
</evidence>
<dbReference type="Gene3D" id="2.60.40.1910">
    <property type="match status" value="1"/>
</dbReference>
<dbReference type="PANTHER" id="PTHR11533:SF299">
    <property type="entry name" value="AMINOPEPTIDASE"/>
    <property type="match status" value="1"/>
</dbReference>
<comment type="similarity">
    <text evidence="2">Belongs to the peptidase M1 family.</text>
</comment>
<gene>
    <name evidence="15" type="ORF">OSB1V03_LOCUS10188</name>
</gene>
<dbReference type="Gene3D" id="1.25.50.20">
    <property type="match status" value="3"/>
</dbReference>
<evidence type="ECO:0000259" key="13">
    <source>
        <dbReference type="Pfam" id="PF11838"/>
    </source>
</evidence>
<dbReference type="CDD" id="cd09601">
    <property type="entry name" value="M1_APN-Q_like"/>
    <property type="match status" value="1"/>
</dbReference>
<keyword evidence="6" id="KW-0378">Hydrolase</keyword>
<evidence type="ECO:0000256" key="2">
    <source>
        <dbReference type="ARBA" id="ARBA00010136"/>
    </source>
</evidence>
<dbReference type="SUPFAM" id="SSF55486">
    <property type="entry name" value="Metalloproteases ('zincins'), catalytic domain"/>
    <property type="match status" value="1"/>
</dbReference>
<dbReference type="EMBL" id="OC861871">
    <property type="protein sequence ID" value="CAD7629773.1"/>
    <property type="molecule type" value="Genomic_DNA"/>
</dbReference>
<dbReference type="Gene3D" id="1.10.390.10">
    <property type="entry name" value="Neutral Protease Domain 2"/>
    <property type="match status" value="1"/>
</dbReference>
<feature type="site" description="Transition state stabilizer" evidence="11">
    <location>
        <position position="636"/>
    </location>
</feature>
<dbReference type="Pfam" id="PF01433">
    <property type="entry name" value="Peptidase_M1"/>
    <property type="match status" value="1"/>
</dbReference>
<evidence type="ECO:0000256" key="8">
    <source>
        <dbReference type="ARBA" id="ARBA00023049"/>
    </source>
</evidence>
<dbReference type="InterPro" id="IPR014782">
    <property type="entry name" value="Peptidase_M1_dom"/>
</dbReference>
<evidence type="ECO:0000259" key="14">
    <source>
        <dbReference type="Pfam" id="PF17900"/>
    </source>
</evidence>
<dbReference type="InterPro" id="IPR027268">
    <property type="entry name" value="Peptidase_M4/M1_CTD_sf"/>
</dbReference>
<dbReference type="InterPro" id="IPR045357">
    <property type="entry name" value="Aminopeptidase_N-like_N"/>
</dbReference>
<feature type="binding site" evidence="10">
    <location>
        <position position="555"/>
    </location>
    <ligand>
        <name>Zn(2+)</name>
        <dbReference type="ChEBI" id="CHEBI:29105"/>
        <note>catalytic</note>
    </ligand>
</feature>
<evidence type="ECO:0000256" key="5">
    <source>
        <dbReference type="ARBA" id="ARBA00022723"/>
    </source>
</evidence>